<keyword evidence="3" id="KW-0547">Nucleotide-binding</keyword>
<reference evidence="9" key="1">
    <citation type="submission" date="2007-04" db="EMBL/GenBank/DDBJ databases">
        <title>Annotation of Pediculus humanus corporis strain USDA.</title>
        <authorList>
            <person name="Kirkness E."/>
            <person name="Hannick L."/>
            <person name="Hass B."/>
            <person name="Bruggner R."/>
            <person name="Lawson D."/>
            <person name="Bidwell S."/>
            <person name="Joardar V."/>
            <person name="Caler E."/>
            <person name="Walenz B."/>
            <person name="Inman J."/>
            <person name="Schobel S."/>
            <person name="Galinsky K."/>
            <person name="Amedeo P."/>
            <person name="Strausberg R."/>
        </authorList>
    </citation>
    <scope>NUCLEOTIDE SEQUENCE</scope>
    <source>
        <strain evidence="9">USDA</strain>
    </source>
</reference>
<evidence type="ECO:0000256" key="7">
    <source>
        <dbReference type="SAM" id="MobiDB-lite"/>
    </source>
</evidence>
<dbReference type="Proteomes" id="UP000009046">
    <property type="component" value="Unassembled WGS sequence"/>
</dbReference>
<dbReference type="FunFam" id="1.10.1580.10:FF:000008">
    <property type="entry name" value="Large subunit GTPase 1"/>
    <property type="match status" value="1"/>
</dbReference>
<gene>
    <name evidence="10" type="primary">8234047</name>
    <name evidence="9" type="ORF">Phum_PHUM129130</name>
</gene>
<reference evidence="10" key="3">
    <citation type="submission" date="2021-02" db="UniProtKB">
        <authorList>
            <consortium name="EnsemblMetazoa"/>
        </authorList>
    </citation>
    <scope>IDENTIFICATION</scope>
    <source>
        <strain evidence="10">USDA</strain>
    </source>
</reference>
<feature type="region of interest" description="Disordered" evidence="7">
    <location>
        <begin position="1"/>
        <end position="32"/>
    </location>
</feature>
<dbReference type="FunFam" id="3.40.50.300:FF:000814">
    <property type="entry name" value="Large 60S subunit nuclear export GTPase 1"/>
    <property type="match status" value="1"/>
</dbReference>
<dbReference type="AlphaFoldDB" id="E0VE84"/>
<dbReference type="CDD" id="cd01857">
    <property type="entry name" value="HSR1_MMR1"/>
    <property type="match status" value="1"/>
</dbReference>
<dbReference type="OMA" id="VNKADMM"/>
<comment type="subcellular location">
    <subcellularLocation>
        <location evidence="1">Cytoplasm</location>
    </subcellularLocation>
</comment>
<evidence type="ECO:0000256" key="1">
    <source>
        <dbReference type="ARBA" id="ARBA00004496"/>
    </source>
</evidence>
<dbReference type="GO" id="GO:0005829">
    <property type="term" value="C:cytosol"/>
    <property type="evidence" value="ECO:0007669"/>
    <property type="project" value="TreeGrafter"/>
</dbReference>
<keyword evidence="11" id="KW-1185">Reference proteome</keyword>
<evidence type="ECO:0000256" key="2">
    <source>
        <dbReference type="ARBA" id="ARBA00022490"/>
    </source>
</evidence>
<feature type="domain" description="CP-type G" evidence="8">
    <location>
        <begin position="162"/>
        <end position="358"/>
    </location>
</feature>
<accession>E0VE84</accession>
<sequence>MGKKTKNNNGNLGRALISDRFSGTKRNKNRDKDSMMHACELNDGYDWGRLNLKSVTEESSFQEFLSTAQLAGTEFEAEKLNIKFVKPTVSCDVTGRSLSQVERRHYDMIKIPRRPPWNEHTTPSELESMEKQSFLEWRKKLAELQEIEGFMLTPFEKNLEFWRQLWRVIERSDIVVQILDARNPLLFRCEDLEKYVKEVSENKENVLLLNKADFLNEMQRTAWADYFTREKIKIIFYSATDAMTADNLKEGNDDETNKLLKELSLKEDKEIVNTNKIYSSEELINFFRIFHEAPRVSQGKTTVGLVGYPNVGKSSTVNSLLSCKKVAVSATPGKTKHFQTFNLSDDIILCDCPGLVMPSFVSTKSDMIINGILPIDQMRDHVPPVTAVASLIPRHVLEDTYGLILPKPKEGEDPDRGPTSEELLNAYGYNRGFMTQNGLPDNPRSSRYILKDFVSGKLLYCHAPPDFEQKLYQTYPDAKKIRNMDNANTRYARVVNGANGSKSTTETIDRHFFKKNNSQVHVKGIQKILQYSTVMSDSDAKALVENNSGSKPWKQYNKHANKKKKEKLRRVYCNYEYQ</sequence>
<dbReference type="EnsemblMetazoa" id="PHUM129130-RA">
    <property type="protein sequence ID" value="PHUM129130-PA"/>
    <property type="gene ID" value="PHUM129130"/>
</dbReference>
<dbReference type="GO" id="GO:0003924">
    <property type="term" value="F:GTPase activity"/>
    <property type="evidence" value="ECO:0007669"/>
    <property type="project" value="InterPro"/>
</dbReference>
<dbReference type="PANTHER" id="PTHR45709">
    <property type="entry name" value="LARGE SUBUNIT GTPASE 1 HOMOLOG-RELATED"/>
    <property type="match status" value="1"/>
</dbReference>
<reference evidence="9" key="2">
    <citation type="submission" date="2007-04" db="EMBL/GenBank/DDBJ databases">
        <title>The genome of the human body louse.</title>
        <authorList>
            <consortium name="The Human Body Louse Genome Consortium"/>
            <person name="Kirkness E."/>
            <person name="Walenz B."/>
            <person name="Hass B."/>
            <person name="Bruggner R."/>
            <person name="Strausberg R."/>
        </authorList>
    </citation>
    <scope>NUCLEOTIDE SEQUENCE</scope>
    <source>
        <strain evidence="9">USDA</strain>
    </source>
</reference>
<dbReference type="PROSITE" id="PS51721">
    <property type="entry name" value="G_CP"/>
    <property type="match status" value="1"/>
</dbReference>
<dbReference type="GO" id="GO:0000054">
    <property type="term" value="P:ribosomal subunit export from nucleus"/>
    <property type="evidence" value="ECO:0007669"/>
    <property type="project" value="TreeGrafter"/>
</dbReference>
<dbReference type="HOGENOM" id="CLU_011072_2_0_1"/>
<keyword evidence="2" id="KW-0963">Cytoplasm</keyword>
<evidence type="ECO:0000256" key="3">
    <source>
        <dbReference type="ARBA" id="ARBA00022741"/>
    </source>
</evidence>
<dbReference type="EMBL" id="DS235088">
    <property type="protein sequence ID" value="EEB11690.1"/>
    <property type="molecule type" value="Genomic_DNA"/>
</dbReference>
<dbReference type="eggNOG" id="KOG1424">
    <property type="taxonomic scope" value="Eukaryota"/>
</dbReference>
<protein>
    <recommendedName>
        <fullName evidence="6">Large subunit GTPase 1 homolog</fullName>
    </recommendedName>
</protein>
<dbReference type="InterPro" id="IPR006073">
    <property type="entry name" value="GTP-bd"/>
</dbReference>
<dbReference type="FunCoup" id="E0VE84">
    <property type="interactions" value="2292"/>
</dbReference>
<dbReference type="GO" id="GO:0005525">
    <property type="term" value="F:GTP binding"/>
    <property type="evidence" value="ECO:0007669"/>
    <property type="project" value="UniProtKB-KW"/>
</dbReference>
<dbReference type="InterPro" id="IPR043358">
    <property type="entry name" value="GNL1-like"/>
</dbReference>
<evidence type="ECO:0000313" key="10">
    <source>
        <dbReference type="EnsemblMetazoa" id="PHUM129130-PA"/>
    </source>
</evidence>
<dbReference type="InParanoid" id="E0VE84"/>
<dbReference type="InterPro" id="IPR030378">
    <property type="entry name" value="G_CP_dom"/>
</dbReference>
<dbReference type="InterPro" id="IPR023179">
    <property type="entry name" value="GTP-bd_ortho_bundle_sf"/>
</dbReference>
<dbReference type="STRING" id="121224.E0VE84"/>
<evidence type="ECO:0000259" key="8">
    <source>
        <dbReference type="PROSITE" id="PS51721"/>
    </source>
</evidence>
<dbReference type="InterPro" id="IPR027417">
    <property type="entry name" value="P-loop_NTPase"/>
</dbReference>
<evidence type="ECO:0000256" key="5">
    <source>
        <dbReference type="ARBA" id="ARBA00023134"/>
    </source>
</evidence>
<dbReference type="PRINTS" id="PR00326">
    <property type="entry name" value="GTP1OBG"/>
</dbReference>
<dbReference type="PANTHER" id="PTHR45709:SF2">
    <property type="entry name" value="LARGE SUBUNIT GTPASE 1 HOMOLOG"/>
    <property type="match status" value="1"/>
</dbReference>
<name>E0VE84_PEDHC</name>
<dbReference type="OrthoDB" id="61815at2759"/>
<dbReference type="RefSeq" id="XP_002424428.1">
    <property type="nucleotide sequence ID" value="XM_002424383.1"/>
</dbReference>
<dbReference type="KEGG" id="phu:Phum_PHUM129130"/>
<dbReference type="VEuPathDB" id="VectorBase:PHUM129130"/>
<dbReference type="GeneID" id="8234047"/>
<keyword evidence="5" id="KW-0342">GTP-binding</keyword>
<keyword evidence="4" id="KW-0378">Hydrolase</keyword>
<dbReference type="SUPFAM" id="SSF52540">
    <property type="entry name" value="P-loop containing nucleoside triphosphate hydrolases"/>
    <property type="match status" value="1"/>
</dbReference>
<dbReference type="Gene3D" id="3.40.50.300">
    <property type="entry name" value="P-loop containing nucleotide triphosphate hydrolases"/>
    <property type="match status" value="1"/>
</dbReference>
<dbReference type="Pfam" id="PF01926">
    <property type="entry name" value="MMR_HSR1"/>
    <property type="match status" value="1"/>
</dbReference>
<dbReference type="Gene3D" id="1.10.1580.10">
    <property type="match status" value="1"/>
</dbReference>
<organism>
    <name type="scientific">Pediculus humanus subsp. corporis</name>
    <name type="common">Body louse</name>
    <dbReference type="NCBI Taxonomy" id="121224"/>
    <lineage>
        <taxon>Eukaryota</taxon>
        <taxon>Metazoa</taxon>
        <taxon>Ecdysozoa</taxon>
        <taxon>Arthropoda</taxon>
        <taxon>Hexapoda</taxon>
        <taxon>Insecta</taxon>
        <taxon>Pterygota</taxon>
        <taxon>Neoptera</taxon>
        <taxon>Paraneoptera</taxon>
        <taxon>Psocodea</taxon>
        <taxon>Troctomorpha</taxon>
        <taxon>Phthiraptera</taxon>
        <taxon>Anoplura</taxon>
        <taxon>Pediculidae</taxon>
        <taxon>Pediculus</taxon>
    </lineage>
</organism>
<dbReference type="EMBL" id="AAZO01001503">
    <property type="status" value="NOT_ANNOTATED_CDS"/>
    <property type="molecule type" value="Genomic_DNA"/>
</dbReference>
<evidence type="ECO:0000256" key="6">
    <source>
        <dbReference type="ARBA" id="ARBA00040145"/>
    </source>
</evidence>
<evidence type="ECO:0000313" key="11">
    <source>
        <dbReference type="Proteomes" id="UP000009046"/>
    </source>
</evidence>
<dbReference type="CTD" id="8234047"/>
<evidence type="ECO:0000256" key="4">
    <source>
        <dbReference type="ARBA" id="ARBA00022801"/>
    </source>
</evidence>
<proteinExistence type="predicted"/>
<evidence type="ECO:0000313" key="9">
    <source>
        <dbReference type="EMBL" id="EEB11690.1"/>
    </source>
</evidence>